<dbReference type="GO" id="GO:0072344">
    <property type="term" value="P:rescue of stalled ribosome"/>
    <property type="evidence" value="ECO:0007669"/>
    <property type="project" value="TreeGrafter"/>
</dbReference>
<proteinExistence type="inferred from homology"/>
<dbReference type="GO" id="GO:1990112">
    <property type="term" value="C:RQC complex"/>
    <property type="evidence" value="ECO:0007669"/>
    <property type="project" value="TreeGrafter"/>
</dbReference>
<feature type="compositionally biased region" description="Basic and acidic residues" evidence="6">
    <location>
        <begin position="1069"/>
        <end position="1090"/>
    </location>
</feature>
<keyword evidence="10" id="KW-1185">Reference proteome</keyword>
<name>A0AAD3D1H0_9STRA</name>
<feature type="region of interest" description="Disordered" evidence="6">
    <location>
        <begin position="769"/>
        <end position="871"/>
    </location>
</feature>
<comment type="caution">
    <text evidence="9">The sequence shown here is derived from an EMBL/GenBank/DDBJ whole genome shotgun (WGS) entry which is preliminary data.</text>
</comment>
<dbReference type="InterPro" id="IPR008532">
    <property type="entry name" value="NFACT_RNA-bd"/>
</dbReference>
<evidence type="ECO:0000256" key="1">
    <source>
        <dbReference type="ARBA" id="ARBA00004496"/>
    </source>
</evidence>
<feature type="compositionally biased region" description="Basic residues" evidence="6">
    <location>
        <begin position="918"/>
        <end position="929"/>
    </location>
</feature>
<evidence type="ECO:0008006" key="11">
    <source>
        <dbReference type="Google" id="ProtNLM"/>
    </source>
</evidence>
<evidence type="ECO:0000313" key="10">
    <source>
        <dbReference type="Proteomes" id="UP001054902"/>
    </source>
</evidence>
<feature type="coiled-coil region" evidence="5">
    <location>
        <begin position="552"/>
        <end position="586"/>
    </location>
</feature>
<evidence type="ECO:0000256" key="3">
    <source>
        <dbReference type="ARBA" id="ARBA00022490"/>
    </source>
</evidence>
<dbReference type="AlphaFoldDB" id="A0AAD3D1H0"/>
<evidence type="ECO:0000256" key="2">
    <source>
        <dbReference type="ARBA" id="ARBA00008318"/>
    </source>
</evidence>
<feature type="region of interest" description="Disordered" evidence="6">
    <location>
        <begin position="886"/>
        <end position="966"/>
    </location>
</feature>
<reference evidence="9 10" key="1">
    <citation type="journal article" date="2021" name="Sci. Rep.">
        <title>The genome of the diatom Chaetoceros tenuissimus carries an ancient integrated fragment of an extant virus.</title>
        <authorList>
            <person name="Hongo Y."/>
            <person name="Kimura K."/>
            <person name="Takaki Y."/>
            <person name="Yoshida Y."/>
            <person name="Baba S."/>
            <person name="Kobayashi G."/>
            <person name="Nagasaki K."/>
            <person name="Hano T."/>
            <person name="Tomaru Y."/>
        </authorList>
    </citation>
    <scope>NUCLEOTIDE SEQUENCE [LARGE SCALE GENOMIC DNA]</scope>
    <source>
        <strain evidence="9 10">NIES-3715</strain>
    </source>
</reference>
<dbReference type="InterPro" id="IPR021846">
    <property type="entry name" value="NFACT-C"/>
</dbReference>
<comment type="subcellular location">
    <subcellularLocation>
        <location evidence="1">Cytoplasm</location>
    </subcellularLocation>
</comment>
<dbReference type="Pfam" id="PF05670">
    <property type="entry name" value="NFACT-R_1"/>
    <property type="match status" value="1"/>
</dbReference>
<sequence length="1237" mass="138240">MKQKTRFDGLDVAGMTAQVRQTLLGHKLANVYDGMALSTSISGDSSGKSTFVFKLANPSANKENDGNTSASRNMLLIESGVRFHTTSFYTTSDNNSVPSPFAMKLRKHLRNLRFENITQLGNLDRVVDFRFGSGEKSCHLILELYGMGNLILTDNKYVMLALLRTHEYVANKEEEKDAEEEVKVRVGNVYPVTYATTITKSSTNGENEEESTTKDSILDMNGKEAYEWTKSELQALVEKQAIQAQLANTGGGGKKKGKKKKDLDGSATLKMILLKPNSGVFHYGPSLIEHCILSAGLEPTTKFTLDTIEDFMPPQKFETLIENLQVEGSKIIENFTKGENKGYVLYKEKTKKDADVSEVLKNMPHSDKMFEEFQPHLLKQHANKPYIEYHNFSMAVDEFFSLIEGQKRAIRAEAAEQSAIERLDKIKKDQSKRMEGLEVEMEKVKESAQLIEMHADDVDKAIGVINSALESGMDWDALEELVTVEKSNLNPIALLMKKLMLEKDEITLSLPDTMNWDQDTEDTPTIKDVTVSLKESAYGNARQLYDKYRISKDKAEKTVEASEKVLQAAEANAKRQIEEAQKKKKMSYSTMMSIQRKQHWFEKFIYFITSDNYLCIGGRDAQQNEQLVKRYLRPGDAYLHADVHGAPTCILRAKRRRTESGATEVLPLSDQALREAGNFAICRSSAWGARMVTSAWWVESHQVSKTAPTGEYLSVGGFMIRGKKNFLPPVQLEMGMGVLFRLGDEASVARHHNERRDFALMALEQAAEERAEANEAKTESQSKQEKLPKKKTTETSKPKQSKKSEGAEGTKKQNKKASDSSSEDKVTDAISKIEITNEKESPVASLSDSAEEKPKKKKGLSAKERKLIKKYGSLEAAEEILAKVRKEEEEAKKRKAALNAEKEESNSQHSEASAANTRGKKAKLKKKAKRYADQDDEDRELALMALQGGSKSKKKKGGRNIEAESESQLKAASEAVALLVRDSKEVVQKLAPEIQDLLAQIVTVNDEVRWNKLDAEVLENLMTLEVEAQKAAAQRLLQLSQTSRVDNFSASLAGIIRTVQKYGHQGLNDQKESENDAQRGRKTKAEKEAEKEAWREILAEDGIIEDDGEGNELSVDDTAEISKLTGKPMSDDVILYAIPVCAPYSTLAQYKYRVKLTPGNLKRGKASKQCLEMILRSDEVKGKGPDPNQRYLDMIKNINDNEWVQAMCGDVKISAAGASKAIKKSKASKKNKAKKNK</sequence>
<dbReference type="PANTHER" id="PTHR15239:SF6">
    <property type="entry name" value="RIBOSOME QUALITY CONTROL COMPLEX SUBUNIT NEMF"/>
    <property type="match status" value="1"/>
</dbReference>
<keyword evidence="3" id="KW-0963">Cytoplasm</keyword>
<dbReference type="Pfam" id="PF11923">
    <property type="entry name" value="NFACT-C"/>
    <property type="match status" value="1"/>
</dbReference>
<evidence type="ECO:0000259" key="8">
    <source>
        <dbReference type="Pfam" id="PF11923"/>
    </source>
</evidence>
<gene>
    <name evidence="9" type="ORF">CTEN210_12358</name>
</gene>
<evidence type="ECO:0000256" key="5">
    <source>
        <dbReference type="SAM" id="Coils"/>
    </source>
</evidence>
<dbReference type="InterPro" id="IPR051608">
    <property type="entry name" value="RQC_Subunit_NEMF"/>
</dbReference>
<evidence type="ECO:0000256" key="6">
    <source>
        <dbReference type="SAM" id="MobiDB-lite"/>
    </source>
</evidence>
<feature type="region of interest" description="Disordered" evidence="6">
    <location>
        <begin position="1066"/>
        <end position="1090"/>
    </location>
</feature>
<keyword evidence="4 5" id="KW-0175">Coiled coil</keyword>
<evidence type="ECO:0000259" key="7">
    <source>
        <dbReference type="Pfam" id="PF05670"/>
    </source>
</evidence>
<dbReference type="PANTHER" id="PTHR15239">
    <property type="entry name" value="NUCLEAR EXPORT MEDIATOR FACTOR NEMF"/>
    <property type="match status" value="1"/>
</dbReference>
<organism evidence="9 10">
    <name type="scientific">Chaetoceros tenuissimus</name>
    <dbReference type="NCBI Taxonomy" id="426638"/>
    <lineage>
        <taxon>Eukaryota</taxon>
        <taxon>Sar</taxon>
        <taxon>Stramenopiles</taxon>
        <taxon>Ochrophyta</taxon>
        <taxon>Bacillariophyta</taxon>
        <taxon>Coscinodiscophyceae</taxon>
        <taxon>Chaetocerotophycidae</taxon>
        <taxon>Chaetocerotales</taxon>
        <taxon>Chaetocerotaceae</taxon>
        <taxon>Chaetoceros</taxon>
    </lineage>
</organism>
<dbReference type="GO" id="GO:0005737">
    <property type="term" value="C:cytoplasm"/>
    <property type="evidence" value="ECO:0007669"/>
    <property type="project" value="UniProtKB-SubCell"/>
</dbReference>
<comment type="similarity">
    <text evidence="2">Belongs to the NEMF family.</text>
</comment>
<dbReference type="GO" id="GO:0000049">
    <property type="term" value="F:tRNA binding"/>
    <property type="evidence" value="ECO:0007669"/>
    <property type="project" value="TreeGrafter"/>
</dbReference>
<feature type="domain" description="NFACT protein C-terminal" evidence="8">
    <location>
        <begin position="1116"/>
        <end position="1214"/>
    </location>
</feature>
<dbReference type="GO" id="GO:1990116">
    <property type="term" value="P:ribosome-associated ubiquitin-dependent protein catabolic process"/>
    <property type="evidence" value="ECO:0007669"/>
    <property type="project" value="TreeGrafter"/>
</dbReference>
<dbReference type="GO" id="GO:0043023">
    <property type="term" value="F:ribosomal large subunit binding"/>
    <property type="evidence" value="ECO:0007669"/>
    <property type="project" value="TreeGrafter"/>
</dbReference>
<evidence type="ECO:0000313" key="9">
    <source>
        <dbReference type="EMBL" id="GFH55882.1"/>
    </source>
</evidence>
<dbReference type="Proteomes" id="UP001054902">
    <property type="component" value="Unassembled WGS sequence"/>
</dbReference>
<feature type="compositionally biased region" description="Basic and acidic residues" evidence="6">
    <location>
        <begin position="769"/>
        <end position="827"/>
    </location>
</feature>
<evidence type="ECO:0000256" key="4">
    <source>
        <dbReference type="ARBA" id="ARBA00023054"/>
    </source>
</evidence>
<dbReference type="EMBL" id="BLLK01000051">
    <property type="protein sequence ID" value="GFH55882.1"/>
    <property type="molecule type" value="Genomic_DNA"/>
</dbReference>
<protein>
    <recommendedName>
        <fullName evidence="11">NFACT RNA-binding domain-containing protein</fullName>
    </recommendedName>
</protein>
<feature type="compositionally biased region" description="Polar residues" evidence="6">
    <location>
        <begin position="907"/>
        <end position="916"/>
    </location>
</feature>
<feature type="coiled-coil region" evidence="5">
    <location>
        <begin position="420"/>
        <end position="447"/>
    </location>
</feature>
<dbReference type="Gene3D" id="2.30.310.10">
    <property type="entry name" value="ibrinogen binding protein from staphylococcus aureus domain"/>
    <property type="match status" value="1"/>
</dbReference>
<accession>A0AAD3D1H0</accession>
<feature type="domain" description="NFACT RNA-binding" evidence="7">
    <location>
        <begin position="603"/>
        <end position="722"/>
    </location>
</feature>